<dbReference type="PANTHER" id="PTHR33240">
    <property type="entry name" value="OS08G0508500 PROTEIN"/>
    <property type="match status" value="1"/>
</dbReference>
<accession>A5BDC2</accession>
<protein>
    <submittedName>
        <fullName evidence="1">Uncharacterized protein</fullName>
    </submittedName>
</protein>
<dbReference type="CDD" id="cd00303">
    <property type="entry name" value="retropepsin_like"/>
    <property type="match status" value="1"/>
</dbReference>
<sequence length="286" mass="32391">MLSMSFDPHMIIYKPPRGFLVLKFTMYDGTSDSFDHLLHYRQLMTLDIGNDVLFCKVFSANPHEHGHITEQCKNMHYLVQDFIKAGHLKQYVYTSAPKAVIDYIYGGPVDDKYHFKRQRQRLVRVASVRGECISFSVHSLTKVDPTYEDALVLKVGVDNFDVHRILINPRSSINLLQMSAYRQMGYSSSTLENPGRILISFNKASIVSIGDVVLPVQVGPVTLNVYFLVVDDLSSYNAIMGHVRQVDLLHNQLVVRQCYHVTVEVGQTDPIGDKPESTSAKGQKQL</sequence>
<proteinExistence type="predicted"/>
<organism evidence="1">
    <name type="scientific">Vitis vinifera</name>
    <name type="common">Grape</name>
    <dbReference type="NCBI Taxonomy" id="29760"/>
    <lineage>
        <taxon>Eukaryota</taxon>
        <taxon>Viridiplantae</taxon>
        <taxon>Streptophyta</taxon>
        <taxon>Embryophyta</taxon>
        <taxon>Tracheophyta</taxon>
        <taxon>Spermatophyta</taxon>
        <taxon>Magnoliopsida</taxon>
        <taxon>eudicotyledons</taxon>
        <taxon>Gunneridae</taxon>
        <taxon>Pentapetalae</taxon>
        <taxon>rosids</taxon>
        <taxon>Vitales</taxon>
        <taxon>Vitaceae</taxon>
        <taxon>Viteae</taxon>
        <taxon>Vitis</taxon>
    </lineage>
</organism>
<name>A5BDC2_VITVI</name>
<gene>
    <name evidence="1" type="ORF">VITISV_029416</name>
</gene>
<evidence type="ECO:0000313" key="1">
    <source>
        <dbReference type="EMBL" id="CAN78889.1"/>
    </source>
</evidence>
<reference evidence="1" key="1">
    <citation type="journal article" date="2007" name="PLoS ONE">
        <title>The first genome sequence of an elite grapevine cultivar (Pinot noir Vitis vinifera L.): coping with a highly heterozygous genome.</title>
        <authorList>
            <person name="Velasco R."/>
            <person name="Zharkikh A."/>
            <person name="Troggio M."/>
            <person name="Cartwright D.A."/>
            <person name="Cestaro A."/>
            <person name="Pruss D."/>
            <person name="Pindo M."/>
            <person name="FitzGerald L.M."/>
            <person name="Vezzulli S."/>
            <person name="Reid J."/>
            <person name="Malacarne G."/>
            <person name="Iliev D."/>
            <person name="Coppola G."/>
            <person name="Wardell B."/>
            <person name="Micheletti D."/>
            <person name="Macalma T."/>
            <person name="Facci M."/>
            <person name="Mitchell J.T."/>
            <person name="Perazzolli M."/>
            <person name="Eldredge G."/>
            <person name="Gatto P."/>
            <person name="Oyzerski R."/>
            <person name="Moretto M."/>
            <person name="Gutin N."/>
            <person name="Stefanini M."/>
            <person name="Chen Y."/>
            <person name="Segala C."/>
            <person name="Davenport C."/>
            <person name="Dematte L."/>
            <person name="Mraz A."/>
            <person name="Battilana J."/>
            <person name="Stormo K."/>
            <person name="Costa F."/>
            <person name="Tao Q."/>
            <person name="Si-Ammour A."/>
            <person name="Harkins T."/>
            <person name="Lackey A."/>
            <person name="Perbost C."/>
            <person name="Taillon B."/>
            <person name="Stella A."/>
            <person name="Solovyev V."/>
            <person name="Fawcett J.A."/>
            <person name="Sterck L."/>
            <person name="Vandepoele K."/>
            <person name="Grando S.M."/>
            <person name="Toppo S."/>
            <person name="Moser C."/>
            <person name="Lanchbury J."/>
            <person name="Bogden R."/>
            <person name="Skolnick M."/>
            <person name="Sgaramella V."/>
            <person name="Bhatnagar S.K."/>
            <person name="Fontana P."/>
            <person name="Gutin A."/>
            <person name="Van de Peer Y."/>
            <person name="Salamini F."/>
            <person name="Viola R."/>
        </authorList>
    </citation>
    <scope>NUCLEOTIDE SEQUENCE</scope>
</reference>
<dbReference type="EMBL" id="AM455296">
    <property type="protein sequence ID" value="CAN78889.1"/>
    <property type="molecule type" value="Genomic_DNA"/>
</dbReference>
<dbReference type="PANTHER" id="PTHR33240:SF15">
    <property type="entry name" value="GAG-PRO-LIKE PROTEIN"/>
    <property type="match status" value="1"/>
</dbReference>
<dbReference type="AlphaFoldDB" id="A5BDC2"/>